<dbReference type="InterPro" id="IPR006603">
    <property type="entry name" value="PQ-loop_rpt"/>
</dbReference>
<organism evidence="7 8">
    <name type="scientific">Thermothelomyces thermophilus (strain ATCC 42464 / BCRC 31852 / DSM 1799)</name>
    <name type="common">Sporotrichum thermophile</name>
    <dbReference type="NCBI Taxonomy" id="573729"/>
    <lineage>
        <taxon>Eukaryota</taxon>
        <taxon>Fungi</taxon>
        <taxon>Dikarya</taxon>
        <taxon>Ascomycota</taxon>
        <taxon>Pezizomycotina</taxon>
        <taxon>Sordariomycetes</taxon>
        <taxon>Sordariomycetidae</taxon>
        <taxon>Sordariales</taxon>
        <taxon>Chaetomiaceae</taxon>
        <taxon>Thermothelomyces</taxon>
    </lineage>
</organism>
<evidence type="ECO:0000256" key="4">
    <source>
        <dbReference type="ARBA" id="ARBA00023136"/>
    </source>
</evidence>
<feature type="transmembrane region" description="Helical" evidence="6">
    <location>
        <begin position="46"/>
        <end position="65"/>
    </location>
</feature>
<dbReference type="InParanoid" id="G2Q8K7"/>
<dbReference type="AlphaFoldDB" id="G2Q8K7"/>
<keyword evidence="3 6" id="KW-1133">Transmembrane helix</keyword>
<gene>
    <name evidence="7" type="ORF">MYCTH_2300978</name>
</gene>
<dbReference type="GO" id="GO:0005802">
    <property type="term" value="C:trans-Golgi network"/>
    <property type="evidence" value="ECO:0007669"/>
    <property type="project" value="TreeGrafter"/>
</dbReference>
<dbReference type="GO" id="GO:0005768">
    <property type="term" value="C:endosome"/>
    <property type="evidence" value="ECO:0007669"/>
    <property type="project" value="TreeGrafter"/>
</dbReference>
<evidence type="ECO:0000256" key="5">
    <source>
        <dbReference type="SAM" id="MobiDB-lite"/>
    </source>
</evidence>
<feature type="transmembrane region" description="Helical" evidence="6">
    <location>
        <begin position="6"/>
        <end position="26"/>
    </location>
</feature>
<dbReference type="FunCoup" id="G2Q8K7">
    <property type="interactions" value="32"/>
</dbReference>
<dbReference type="GO" id="GO:0005829">
    <property type="term" value="C:cytosol"/>
    <property type="evidence" value="ECO:0007669"/>
    <property type="project" value="GOC"/>
</dbReference>
<comment type="subcellular location">
    <subcellularLocation>
        <location evidence="1">Membrane</location>
        <topology evidence="1">Multi-pass membrane protein</topology>
    </subcellularLocation>
</comment>
<feature type="transmembrane region" description="Helical" evidence="6">
    <location>
        <begin position="160"/>
        <end position="179"/>
    </location>
</feature>
<dbReference type="OrthoDB" id="292213at2759"/>
<dbReference type="Gene3D" id="1.20.1280.290">
    <property type="match status" value="1"/>
</dbReference>
<evidence type="ECO:0000313" key="7">
    <source>
        <dbReference type="EMBL" id="AEO56256.1"/>
    </source>
</evidence>
<dbReference type="HOGENOM" id="CLU_049047_3_0_1"/>
<dbReference type="EMBL" id="CP003003">
    <property type="protein sequence ID" value="AEO56256.1"/>
    <property type="molecule type" value="Genomic_DNA"/>
</dbReference>
<dbReference type="eggNOG" id="KOG2913">
    <property type="taxonomic scope" value="Eukaryota"/>
</dbReference>
<proteinExistence type="predicted"/>
<reference evidence="7 8" key="1">
    <citation type="journal article" date="2011" name="Nat. Biotechnol.">
        <title>Comparative genomic analysis of the thermophilic biomass-degrading fungi Myceliophthora thermophila and Thielavia terrestris.</title>
        <authorList>
            <person name="Berka R.M."/>
            <person name="Grigoriev I.V."/>
            <person name="Otillar R."/>
            <person name="Salamov A."/>
            <person name="Grimwood J."/>
            <person name="Reid I."/>
            <person name="Ishmael N."/>
            <person name="John T."/>
            <person name="Darmond C."/>
            <person name="Moisan M.-C."/>
            <person name="Henrissat B."/>
            <person name="Coutinho P.M."/>
            <person name="Lombard V."/>
            <person name="Natvig D.O."/>
            <person name="Lindquist E."/>
            <person name="Schmutz J."/>
            <person name="Lucas S."/>
            <person name="Harris P."/>
            <person name="Powlowski J."/>
            <person name="Bellemare A."/>
            <person name="Taylor D."/>
            <person name="Butler G."/>
            <person name="de Vries R.P."/>
            <person name="Allijn I.E."/>
            <person name="van den Brink J."/>
            <person name="Ushinsky S."/>
            <person name="Storms R."/>
            <person name="Powell A.J."/>
            <person name="Paulsen I.T."/>
            <person name="Elbourne L.D.H."/>
            <person name="Baker S.E."/>
            <person name="Magnuson J."/>
            <person name="LaBoissiere S."/>
            <person name="Clutterbuck A.J."/>
            <person name="Martinez D."/>
            <person name="Wogulis M."/>
            <person name="de Leon A.L."/>
            <person name="Rey M.W."/>
            <person name="Tsang A."/>
        </authorList>
    </citation>
    <scope>NUCLEOTIDE SEQUENCE [LARGE SCALE GENOMIC DNA]</scope>
    <source>
        <strain evidence="8">ATCC 42464 / BCRC 31852 / DSM 1799</strain>
    </source>
</reference>
<feature type="region of interest" description="Disordered" evidence="5">
    <location>
        <begin position="261"/>
        <end position="285"/>
    </location>
</feature>
<evidence type="ECO:0000256" key="3">
    <source>
        <dbReference type="ARBA" id="ARBA00022989"/>
    </source>
</evidence>
<dbReference type="Proteomes" id="UP000007322">
    <property type="component" value="Chromosome 2"/>
</dbReference>
<keyword evidence="2 6" id="KW-0812">Transmembrane</keyword>
<dbReference type="RefSeq" id="XP_003661501.1">
    <property type="nucleotide sequence ID" value="XM_003661453.1"/>
</dbReference>
<evidence type="ECO:0000256" key="6">
    <source>
        <dbReference type="SAM" id="Phobius"/>
    </source>
</evidence>
<dbReference type="GO" id="GO:0016020">
    <property type="term" value="C:membrane"/>
    <property type="evidence" value="ECO:0007669"/>
    <property type="project" value="UniProtKB-SubCell"/>
</dbReference>
<keyword evidence="8" id="KW-1185">Reference proteome</keyword>
<name>G2Q8K7_THET4</name>
<protein>
    <recommendedName>
        <fullName evidence="9">PQ loop repeat protein</fullName>
    </recommendedName>
</protein>
<dbReference type="GO" id="GO:0045332">
    <property type="term" value="P:phospholipid translocation"/>
    <property type="evidence" value="ECO:0007669"/>
    <property type="project" value="TreeGrafter"/>
</dbReference>
<dbReference type="InterPro" id="IPR052241">
    <property type="entry name" value="SLC66/Scramblase_ANY1"/>
</dbReference>
<accession>G2Q8K7</accession>
<feature type="transmembrane region" description="Helical" evidence="6">
    <location>
        <begin position="129"/>
        <end position="148"/>
    </location>
</feature>
<dbReference type="FunFam" id="1.20.1280.290:FF:000005">
    <property type="entry name" value="PQ-loop repeat-containing protein 1"/>
    <property type="match status" value="1"/>
</dbReference>
<dbReference type="Pfam" id="PF04193">
    <property type="entry name" value="PQ-loop"/>
    <property type="match status" value="1"/>
</dbReference>
<evidence type="ECO:0000313" key="8">
    <source>
        <dbReference type="Proteomes" id="UP000007322"/>
    </source>
</evidence>
<dbReference type="GeneID" id="11510306"/>
<dbReference type="PANTHER" id="PTHR14856">
    <property type="entry name" value="PQ-LOOP REPEAT-CONTAINING PROTEIN 1-LIKE PROTEIN"/>
    <property type="match status" value="1"/>
</dbReference>
<evidence type="ECO:0000256" key="2">
    <source>
        <dbReference type="ARBA" id="ARBA00022692"/>
    </source>
</evidence>
<dbReference type="OMA" id="FKMWFFF"/>
<evidence type="ECO:0008006" key="9">
    <source>
        <dbReference type="Google" id="ProtNLM"/>
    </source>
</evidence>
<dbReference type="KEGG" id="mtm:MYCTH_2300978"/>
<sequence length="285" mass="31550">MDSIGGLFTTLSGYLTPAFLVLSPVLSYSDQAYSMYRTRTSAGFSLDIPLIMLVASLLRIFYYPGARYDNALLAQSCVMVAMQVVLLKIGLDYRPPPYSRGGDAAVPFARVNEMRRPFDFWQWRSPKPYWQFLLGLLAALVVCELLLAPVPSVYQTYSSLIGVVGLSVEATLPIPQILANMRSRSCKGFRLSVLASWLIGDSMKMFWFFTSTTSIPIAFKVCGMFQAACDSFLGVQYMMYGDGGPASKEHASPTWQHELQSNGFSTASGHTRTPGRRTSTTEKTI</sequence>
<dbReference type="VEuPathDB" id="FungiDB:MYCTH_2300978"/>
<dbReference type="STRING" id="573729.G2Q8K7"/>
<dbReference type="GO" id="GO:0042147">
    <property type="term" value="P:retrograde transport, endosome to Golgi"/>
    <property type="evidence" value="ECO:0007669"/>
    <property type="project" value="TreeGrafter"/>
</dbReference>
<keyword evidence="4 6" id="KW-0472">Membrane</keyword>
<dbReference type="PANTHER" id="PTHR14856:SF9">
    <property type="entry name" value="PQ-LOOP REPEAT-CONTAINING PROTEIN 1"/>
    <property type="match status" value="1"/>
</dbReference>
<evidence type="ECO:0000256" key="1">
    <source>
        <dbReference type="ARBA" id="ARBA00004141"/>
    </source>
</evidence>